<dbReference type="EMBL" id="GBXM01107729">
    <property type="protein sequence ID" value="JAH00848.1"/>
    <property type="molecule type" value="Transcribed_RNA"/>
</dbReference>
<feature type="region of interest" description="Disordered" evidence="1">
    <location>
        <begin position="1"/>
        <end position="31"/>
    </location>
</feature>
<name>A0A0E9PAI9_ANGAN</name>
<evidence type="ECO:0000313" key="2">
    <source>
        <dbReference type="EMBL" id="JAH00848.1"/>
    </source>
</evidence>
<accession>A0A0E9PAI9</accession>
<reference evidence="2" key="1">
    <citation type="submission" date="2014-11" db="EMBL/GenBank/DDBJ databases">
        <authorList>
            <person name="Amaro Gonzalez C."/>
        </authorList>
    </citation>
    <scope>NUCLEOTIDE SEQUENCE</scope>
</reference>
<evidence type="ECO:0000256" key="1">
    <source>
        <dbReference type="SAM" id="MobiDB-lite"/>
    </source>
</evidence>
<reference evidence="2" key="2">
    <citation type="journal article" date="2015" name="Fish Shellfish Immunol.">
        <title>Early steps in the European eel (Anguilla anguilla)-Vibrio vulnificus interaction in the gills: Role of the RtxA13 toxin.</title>
        <authorList>
            <person name="Callol A."/>
            <person name="Pajuelo D."/>
            <person name="Ebbesson L."/>
            <person name="Teles M."/>
            <person name="MacKenzie S."/>
            <person name="Amaro C."/>
        </authorList>
    </citation>
    <scope>NUCLEOTIDE SEQUENCE</scope>
</reference>
<proteinExistence type="predicted"/>
<dbReference type="AlphaFoldDB" id="A0A0E9PAI9"/>
<organism evidence="2">
    <name type="scientific">Anguilla anguilla</name>
    <name type="common">European freshwater eel</name>
    <name type="synonym">Muraena anguilla</name>
    <dbReference type="NCBI Taxonomy" id="7936"/>
    <lineage>
        <taxon>Eukaryota</taxon>
        <taxon>Metazoa</taxon>
        <taxon>Chordata</taxon>
        <taxon>Craniata</taxon>
        <taxon>Vertebrata</taxon>
        <taxon>Euteleostomi</taxon>
        <taxon>Actinopterygii</taxon>
        <taxon>Neopterygii</taxon>
        <taxon>Teleostei</taxon>
        <taxon>Anguilliformes</taxon>
        <taxon>Anguillidae</taxon>
        <taxon>Anguilla</taxon>
    </lineage>
</organism>
<protein>
    <submittedName>
        <fullName evidence="2">Uncharacterized protein</fullName>
    </submittedName>
</protein>
<sequence>MGQGCQTSVLEGLPGDLPPLHKREGEGLPVHGQALKYLHLNTTK</sequence>